<feature type="transmembrane region" description="Helical" evidence="7">
    <location>
        <begin position="59"/>
        <end position="82"/>
    </location>
</feature>
<dbReference type="Pfam" id="PF07681">
    <property type="entry name" value="DoxX"/>
    <property type="match status" value="1"/>
</dbReference>
<organism evidence="8 9">
    <name type="scientific">Cupriavidus necator</name>
    <name type="common">Alcaligenes eutrophus</name>
    <name type="synonym">Ralstonia eutropha</name>
    <dbReference type="NCBI Taxonomy" id="106590"/>
    <lineage>
        <taxon>Bacteria</taxon>
        <taxon>Pseudomonadati</taxon>
        <taxon>Pseudomonadota</taxon>
        <taxon>Betaproteobacteria</taxon>
        <taxon>Burkholderiales</taxon>
        <taxon>Burkholderiaceae</taxon>
        <taxon>Cupriavidus</taxon>
    </lineage>
</organism>
<dbReference type="PANTHER" id="PTHR33452">
    <property type="entry name" value="OXIDOREDUCTASE CATD-RELATED"/>
    <property type="match status" value="1"/>
</dbReference>
<comment type="similarity">
    <text evidence="2">Belongs to the DoxX family.</text>
</comment>
<evidence type="ECO:0000313" key="9">
    <source>
        <dbReference type="Proteomes" id="UP000189627"/>
    </source>
</evidence>
<keyword evidence="4 7" id="KW-0812">Transmembrane</keyword>
<dbReference type="KEGG" id="cuh:BJN34_28930"/>
<dbReference type="InterPro" id="IPR051907">
    <property type="entry name" value="DoxX-like_oxidoreductase"/>
</dbReference>
<accession>A0A1U9UYU5</accession>
<keyword evidence="6 7" id="KW-0472">Membrane</keyword>
<keyword evidence="5 7" id="KW-1133">Transmembrane helix</keyword>
<dbReference type="EMBL" id="CP017758">
    <property type="protein sequence ID" value="AQV97894.1"/>
    <property type="molecule type" value="Genomic_DNA"/>
</dbReference>
<evidence type="ECO:0000256" key="6">
    <source>
        <dbReference type="ARBA" id="ARBA00023136"/>
    </source>
</evidence>
<comment type="subcellular location">
    <subcellularLocation>
        <location evidence="1">Cell membrane</location>
        <topology evidence="1">Multi-pass membrane protein</topology>
    </subcellularLocation>
</comment>
<evidence type="ECO:0000256" key="4">
    <source>
        <dbReference type="ARBA" id="ARBA00022692"/>
    </source>
</evidence>
<dbReference type="AlphaFoldDB" id="A0A1U9UYU5"/>
<dbReference type="InterPro" id="IPR032808">
    <property type="entry name" value="DoxX"/>
</dbReference>
<dbReference type="PANTHER" id="PTHR33452:SF1">
    <property type="entry name" value="INNER MEMBRANE PROTEIN YPHA-RELATED"/>
    <property type="match status" value="1"/>
</dbReference>
<evidence type="ECO:0000256" key="7">
    <source>
        <dbReference type="SAM" id="Phobius"/>
    </source>
</evidence>
<dbReference type="GO" id="GO:0005886">
    <property type="term" value="C:plasma membrane"/>
    <property type="evidence" value="ECO:0007669"/>
    <property type="project" value="UniProtKB-SubCell"/>
</dbReference>
<sequence length="145" mass="15263">MSNQTYAEVKNTPSAMPGAVTTIVPALGRVMLSTIFILSGLSKLAAPAMMIGYIQSAGLPLPTVAFGIATLIEVVGGVSLLLGYRTRIVAGVLFLFTLATAVFFHNHLGDQNQFIHFFKNIAMAGGLLHVIAFGGGRVSLDGRRS</sequence>
<keyword evidence="3" id="KW-1003">Cell membrane</keyword>
<reference evidence="9" key="1">
    <citation type="submission" date="2017-02" db="EMBL/GenBank/DDBJ databases">
        <title>Complete genome sequence of Cupriavidus necator strain NH9, a 3-chlorobenzoate degrader.</title>
        <authorList>
            <person name="Moriuchi R."/>
            <person name="Dohra H."/>
            <person name="Ogawa N."/>
        </authorList>
    </citation>
    <scope>NUCLEOTIDE SEQUENCE [LARGE SCALE GENOMIC DNA]</scope>
    <source>
        <strain evidence="9">NH9</strain>
    </source>
</reference>
<evidence type="ECO:0000313" key="8">
    <source>
        <dbReference type="EMBL" id="AQV97894.1"/>
    </source>
</evidence>
<name>A0A1U9UYU5_CUPNE</name>
<dbReference type="Proteomes" id="UP000189627">
    <property type="component" value="Chromosome 2"/>
</dbReference>
<evidence type="ECO:0000256" key="5">
    <source>
        <dbReference type="ARBA" id="ARBA00022989"/>
    </source>
</evidence>
<proteinExistence type="inferred from homology"/>
<protein>
    <submittedName>
        <fullName evidence="8">DoxX family protein</fullName>
    </submittedName>
</protein>
<evidence type="ECO:0000256" key="3">
    <source>
        <dbReference type="ARBA" id="ARBA00022475"/>
    </source>
</evidence>
<evidence type="ECO:0000256" key="2">
    <source>
        <dbReference type="ARBA" id="ARBA00006679"/>
    </source>
</evidence>
<dbReference type="RefSeq" id="WP_078200223.1">
    <property type="nucleotide sequence ID" value="NZ_CP017758.1"/>
</dbReference>
<feature type="transmembrane region" description="Helical" evidence="7">
    <location>
        <begin position="88"/>
        <end position="105"/>
    </location>
</feature>
<gene>
    <name evidence="8" type="ORF">BJN34_28930</name>
</gene>
<feature type="transmembrane region" description="Helical" evidence="7">
    <location>
        <begin position="117"/>
        <end position="136"/>
    </location>
</feature>
<evidence type="ECO:0000256" key="1">
    <source>
        <dbReference type="ARBA" id="ARBA00004651"/>
    </source>
</evidence>